<evidence type="ECO:0000313" key="1">
    <source>
        <dbReference type="Ensembl" id="ENSECRP00000006240.1"/>
    </source>
</evidence>
<organism evidence="1 2">
    <name type="scientific">Erpetoichthys calabaricus</name>
    <name type="common">Rope fish</name>
    <name type="synonym">Calamoichthys calabaricus</name>
    <dbReference type="NCBI Taxonomy" id="27687"/>
    <lineage>
        <taxon>Eukaryota</taxon>
        <taxon>Metazoa</taxon>
        <taxon>Chordata</taxon>
        <taxon>Craniata</taxon>
        <taxon>Vertebrata</taxon>
        <taxon>Euteleostomi</taxon>
        <taxon>Actinopterygii</taxon>
        <taxon>Polypteriformes</taxon>
        <taxon>Polypteridae</taxon>
        <taxon>Erpetoichthys</taxon>
    </lineage>
</organism>
<reference evidence="1" key="1">
    <citation type="submission" date="2021-06" db="EMBL/GenBank/DDBJ databases">
        <authorList>
            <consortium name="Wellcome Sanger Institute Data Sharing"/>
        </authorList>
    </citation>
    <scope>NUCLEOTIDE SEQUENCE [LARGE SCALE GENOMIC DNA]</scope>
</reference>
<reference evidence="1" key="3">
    <citation type="submission" date="2025-09" db="UniProtKB">
        <authorList>
            <consortium name="Ensembl"/>
        </authorList>
    </citation>
    <scope>IDENTIFICATION</scope>
</reference>
<dbReference type="AlphaFoldDB" id="A0A8C4RSU1"/>
<accession>A0A8C4RSU1</accession>
<dbReference type="Ensembl" id="ENSECRT00000006340.1">
    <property type="protein sequence ID" value="ENSECRP00000006240.1"/>
    <property type="gene ID" value="ENSECRG00000004157.1"/>
</dbReference>
<keyword evidence="2" id="KW-1185">Reference proteome</keyword>
<dbReference type="Proteomes" id="UP000694620">
    <property type="component" value="Chromosome 5"/>
</dbReference>
<name>A0A8C4RSU1_ERPCA</name>
<proteinExistence type="predicted"/>
<reference evidence="1" key="2">
    <citation type="submission" date="2025-08" db="UniProtKB">
        <authorList>
            <consortium name="Ensembl"/>
        </authorList>
    </citation>
    <scope>IDENTIFICATION</scope>
</reference>
<sequence>MSHTGIGKNVIRHEGTDVVNPPEDAGILVKVYNLNYPSDFKYTFQFVQKIIMEVDAHRLSSKCTLLNKVFLKLLNSVMWNHLT</sequence>
<protein>
    <submittedName>
        <fullName evidence="1">Uncharacterized protein</fullName>
    </submittedName>
</protein>
<evidence type="ECO:0000313" key="2">
    <source>
        <dbReference type="Proteomes" id="UP000694620"/>
    </source>
</evidence>